<sequence length="164" mass="18264">MNPSFATIATAPPLTRTVMLKHLRRGLLYRAQSPPPLQASVASRFLATIGPNPLRIASSSPPLRTPSRGASFPRRHRTTRRLRVIHKLVIHLQPLPCIAAPKSLHPSPHCKLAASHSKVVRSRFGFGSKLNSYWSQTALLDWSQTALLDWVCMINAAIGVKWYF</sequence>
<dbReference type="EMBL" id="OY731405">
    <property type="protein sequence ID" value="CAJ1971452.1"/>
    <property type="molecule type" value="Genomic_DNA"/>
</dbReference>
<reference evidence="2" key="1">
    <citation type="submission" date="2023-10" db="EMBL/GenBank/DDBJ databases">
        <authorList>
            <person name="Domelevo Entfellner J.-B."/>
        </authorList>
    </citation>
    <scope>NUCLEOTIDE SEQUENCE</scope>
</reference>
<accession>A0AA86VKA2</accession>
<feature type="region of interest" description="Disordered" evidence="1">
    <location>
        <begin position="56"/>
        <end position="76"/>
    </location>
</feature>
<protein>
    <submittedName>
        <fullName evidence="2">Uncharacterized protein</fullName>
    </submittedName>
</protein>
<gene>
    <name evidence="2" type="ORF">AYBTSS11_LOCUS23453</name>
</gene>
<keyword evidence="3" id="KW-1185">Reference proteome</keyword>
<evidence type="ECO:0000313" key="3">
    <source>
        <dbReference type="Proteomes" id="UP001189624"/>
    </source>
</evidence>
<proteinExistence type="predicted"/>
<name>A0AA86VKA2_9FABA</name>
<dbReference type="Gramene" id="rna-AYBTSS11_LOCUS23453">
    <property type="protein sequence ID" value="CAJ1971452.1"/>
    <property type="gene ID" value="gene-AYBTSS11_LOCUS23453"/>
</dbReference>
<dbReference type="Proteomes" id="UP001189624">
    <property type="component" value="Chromosome 8"/>
</dbReference>
<evidence type="ECO:0000313" key="2">
    <source>
        <dbReference type="EMBL" id="CAJ1971452.1"/>
    </source>
</evidence>
<organism evidence="2 3">
    <name type="scientific">Sphenostylis stenocarpa</name>
    <dbReference type="NCBI Taxonomy" id="92480"/>
    <lineage>
        <taxon>Eukaryota</taxon>
        <taxon>Viridiplantae</taxon>
        <taxon>Streptophyta</taxon>
        <taxon>Embryophyta</taxon>
        <taxon>Tracheophyta</taxon>
        <taxon>Spermatophyta</taxon>
        <taxon>Magnoliopsida</taxon>
        <taxon>eudicotyledons</taxon>
        <taxon>Gunneridae</taxon>
        <taxon>Pentapetalae</taxon>
        <taxon>rosids</taxon>
        <taxon>fabids</taxon>
        <taxon>Fabales</taxon>
        <taxon>Fabaceae</taxon>
        <taxon>Papilionoideae</taxon>
        <taxon>50 kb inversion clade</taxon>
        <taxon>NPAAA clade</taxon>
        <taxon>indigoferoid/millettioid clade</taxon>
        <taxon>Phaseoleae</taxon>
        <taxon>Sphenostylis</taxon>
    </lineage>
</organism>
<evidence type="ECO:0000256" key="1">
    <source>
        <dbReference type="SAM" id="MobiDB-lite"/>
    </source>
</evidence>
<dbReference type="AlphaFoldDB" id="A0AA86VKA2"/>